<reference evidence="2" key="1">
    <citation type="submission" date="2016-10" db="EMBL/GenBank/DDBJ databases">
        <authorList>
            <person name="Varghese N."/>
            <person name="Submissions S."/>
        </authorList>
    </citation>
    <scope>NUCLEOTIDE SEQUENCE [LARGE SCALE GENOMIC DNA]</scope>
    <source>
        <strain evidence="2">MPL-11</strain>
    </source>
</reference>
<evidence type="ECO:0000313" key="2">
    <source>
        <dbReference type="Proteomes" id="UP000199481"/>
    </source>
</evidence>
<dbReference type="PANTHER" id="PTHR30143">
    <property type="entry name" value="ACID HYDRATASE"/>
    <property type="match status" value="1"/>
</dbReference>
<accession>A0A1H0ZC90</accession>
<dbReference type="Gene3D" id="3.90.850.10">
    <property type="entry name" value="Fumarylacetoacetase-like, C-terminal domain"/>
    <property type="match status" value="1"/>
</dbReference>
<sequence length="264" mass="29175">MGNKKIGGIIIVHSTFVNHTLYPAYQDVDSLDKAIFPSNISLEEAYTMQHLFTAAKEHNGEKLQGYKISMTSPETQALFDASEPLYGQLTSNRVRNTLSLSKDTAHALIELELVFLVQEELSSEDSIEDILKKTTVAPGLEVPDSRFQDWFPKMSKEQVCIDGAVGGYVCYGSSKKATYEDLDNIQGRLIHNNQIIAQDSSRTVMGHPVKAIEWLLKKLSTQGLSLQPGMFISSGTFIMPKVLAAGTYKGEFDNFGTVTLTISE</sequence>
<dbReference type="Proteomes" id="UP000199481">
    <property type="component" value="Unassembled WGS sequence"/>
</dbReference>
<proteinExistence type="predicted"/>
<dbReference type="InterPro" id="IPR036663">
    <property type="entry name" value="Fumarylacetoacetase_C_sf"/>
</dbReference>
<dbReference type="EMBL" id="FNJW01000008">
    <property type="protein sequence ID" value="SDQ25095.1"/>
    <property type="molecule type" value="Genomic_DNA"/>
</dbReference>
<protein>
    <submittedName>
        <fullName evidence="1">2-oxo-hept-3-ene-1,7-dioate hydratase</fullName>
    </submittedName>
</protein>
<organism evidence="1 2">
    <name type="scientific">Carnobacterium viridans</name>
    <dbReference type="NCBI Taxonomy" id="174587"/>
    <lineage>
        <taxon>Bacteria</taxon>
        <taxon>Bacillati</taxon>
        <taxon>Bacillota</taxon>
        <taxon>Bacilli</taxon>
        <taxon>Lactobacillales</taxon>
        <taxon>Carnobacteriaceae</taxon>
        <taxon>Carnobacterium</taxon>
    </lineage>
</organism>
<dbReference type="GO" id="GO:0005737">
    <property type="term" value="C:cytoplasm"/>
    <property type="evidence" value="ECO:0007669"/>
    <property type="project" value="TreeGrafter"/>
</dbReference>
<dbReference type="RefSeq" id="WP_226776565.1">
    <property type="nucleotide sequence ID" value="NZ_CP084916.1"/>
</dbReference>
<dbReference type="SUPFAM" id="SSF56529">
    <property type="entry name" value="FAH"/>
    <property type="match status" value="1"/>
</dbReference>
<dbReference type="InterPro" id="IPR050772">
    <property type="entry name" value="Hydratase-Decarb/MhpD_sf"/>
</dbReference>
<dbReference type="PANTHER" id="PTHR30143:SF0">
    <property type="entry name" value="2-KETO-4-PENTENOATE HYDRATASE"/>
    <property type="match status" value="1"/>
</dbReference>
<dbReference type="GO" id="GO:0008684">
    <property type="term" value="F:2-oxopent-4-enoate hydratase activity"/>
    <property type="evidence" value="ECO:0007669"/>
    <property type="project" value="TreeGrafter"/>
</dbReference>
<evidence type="ECO:0000313" key="1">
    <source>
        <dbReference type="EMBL" id="SDQ25095.1"/>
    </source>
</evidence>
<dbReference type="AlphaFoldDB" id="A0A1H0ZC90"/>
<gene>
    <name evidence="1" type="ORF">SAMN04487752_1440</name>
</gene>
<keyword evidence="2" id="KW-1185">Reference proteome</keyword>
<name>A0A1H0ZC90_9LACT</name>